<protein>
    <submittedName>
        <fullName evidence="2">Uncharacterized protein</fullName>
    </submittedName>
</protein>
<feature type="region of interest" description="Disordered" evidence="1">
    <location>
        <begin position="1"/>
        <end position="39"/>
    </location>
</feature>
<evidence type="ECO:0000256" key="1">
    <source>
        <dbReference type="SAM" id="MobiDB-lite"/>
    </source>
</evidence>
<dbReference type="Proteomes" id="UP001201980">
    <property type="component" value="Unassembled WGS sequence"/>
</dbReference>
<proteinExistence type="predicted"/>
<dbReference type="EMBL" id="JAKWBI020000039">
    <property type="protein sequence ID" value="KAJ2905076.1"/>
    <property type="molecule type" value="Genomic_DNA"/>
</dbReference>
<feature type="compositionally biased region" description="Low complexity" evidence="1">
    <location>
        <begin position="8"/>
        <end position="18"/>
    </location>
</feature>
<evidence type="ECO:0000313" key="2">
    <source>
        <dbReference type="EMBL" id="KAJ2905076.1"/>
    </source>
</evidence>
<evidence type="ECO:0000313" key="3">
    <source>
        <dbReference type="Proteomes" id="UP001201980"/>
    </source>
</evidence>
<keyword evidence="3" id="KW-1185">Reference proteome</keyword>
<reference evidence="2" key="1">
    <citation type="submission" date="2022-07" db="EMBL/GenBank/DDBJ databases">
        <title>Draft genome sequence of Zalerion maritima ATCC 34329, a (micro)plastics degrading marine fungus.</title>
        <authorList>
            <person name="Paco A."/>
            <person name="Goncalves M.F.M."/>
            <person name="Rocha-Santos T.A.P."/>
            <person name="Alves A."/>
        </authorList>
    </citation>
    <scope>NUCLEOTIDE SEQUENCE</scope>
    <source>
        <strain evidence="2">ATCC 34329</strain>
    </source>
</reference>
<gene>
    <name evidence="2" type="ORF">MKZ38_006469</name>
</gene>
<comment type="caution">
    <text evidence="2">The sequence shown here is derived from an EMBL/GenBank/DDBJ whole genome shotgun (WGS) entry which is preliminary data.</text>
</comment>
<organism evidence="2 3">
    <name type="scientific">Zalerion maritima</name>
    <dbReference type="NCBI Taxonomy" id="339359"/>
    <lineage>
        <taxon>Eukaryota</taxon>
        <taxon>Fungi</taxon>
        <taxon>Dikarya</taxon>
        <taxon>Ascomycota</taxon>
        <taxon>Pezizomycotina</taxon>
        <taxon>Sordariomycetes</taxon>
        <taxon>Lulworthiomycetidae</taxon>
        <taxon>Lulworthiales</taxon>
        <taxon>Lulworthiaceae</taxon>
        <taxon>Zalerion</taxon>
    </lineage>
</organism>
<accession>A0AAD5RWH7</accession>
<sequence>MDRHENSESSGPPGIGSEKATASNSTPIPTPLPASEASVSLSSAVDVVARFEFETGRGNEGTKVLLVEWESGPDEPPPDNCEVEWEGKTEVLAVTDRRAITASSRQRLLFWLPPTASVPPTISITRPGRAVLHAKPLPAIFAPGLGPAVPDAGRRGVLHTLWASLKMAVLDDEISREAKENTESVGLGMALQEKDFILEHFGIGDPNHTTGGHDSKAAAGPVLPPLATAQSEPSPIHPDTRSPVSVRMAEKLKGLKLATSPEGLAAAATGKNQPNAYLAPMTLSNSNPLLPLLLLVQRSKRNQNLRQWVQFRDSFPS</sequence>
<dbReference type="AlphaFoldDB" id="A0AAD5RWH7"/>
<name>A0AAD5RWH7_9PEZI</name>